<organism evidence="3 4">
    <name type="scientific">Solihabitans fulvus</name>
    <dbReference type="NCBI Taxonomy" id="1892852"/>
    <lineage>
        <taxon>Bacteria</taxon>
        <taxon>Bacillati</taxon>
        <taxon>Actinomycetota</taxon>
        <taxon>Actinomycetes</taxon>
        <taxon>Pseudonocardiales</taxon>
        <taxon>Pseudonocardiaceae</taxon>
        <taxon>Solihabitans</taxon>
    </lineage>
</organism>
<dbReference type="InterPro" id="IPR016047">
    <property type="entry name" value="M23ase_b-sheet_dom"/>
</dbReference>
<dbReference type="AlphaFoldDB" id="A0A5B2XC27"/>
<accession>A0A5B2XC27</accession>
<gene>
    <name evidence="3" type="ORF">F0L68_19745</name>
</gene>
<evidence type="ECO:0000313" key="4">
    <source>
        <dbReference type="Proteomes" id="UP000323454"/>
    </source>
</evidence>
<feature type="domain" description="M23ase beta-sheet core" evidence="2">
    <location>
        <begin position="76"/>
        <end position="145"/>
    </location>
</feature>
<dbReference type="RefSeq" id="WP_149851093.1">
    <property type="nucleotide sequence ID" value="NZ_VUOB01000034.1"/>
</dbReference>
<keyword evidence="1" id="KW-0732">Signal</keyword>
<reference evidence="3 4" key="2">
    <citation type="submission" date="2019-09" db="EMBL/GenBank/DDBJ databases">
        <authorList>
            <person name="Jin C."/>
        </authorList>
    </citation>
    <scope>NUCLEOTIDE SEQUENCE [LARGE SCALE GENOMIC DNA]</scope>
    <source>
        <strain evidence="3 4">AN110305</strain>
    </source>
</reference>
<dbReference type="Gene3D" id="2.70.70.10">
    <property type="entry name" value="Glucose Permease (Domain IIA)"/>
    <property type="match status" value="1"/>
</dbReference>
<comment type="caution">
    <text evidence="3">The sequence shown here is derived from an EMBL/GenBank/DDBJ whole genome shotgun (WGS) entry which is preliminary data.</text>
</comment>
<proteinExistence type="predicted"/>
<dbReference type="OrthoDB" id="5245088at2"/>
<evidence type="ECO:0000259" key="2">
    <source>
        <dbReference type="Pfam" id="PF01551"/>
    </source>
</evidence>
<dbReference type="EMBL" id="VUOB01000034">
    <property type="protein sequence ID" value="KAA2260744.1"/>
    <property type="molecule type" value="Genomic_DNA"/>
</dbReference>
<dbReference type="InterPro" id="IPR011055">
    <property type="entry name" value="Dup_hybrid_motif"/>
</dbReference>
<reference evidence="3 4" key="1">
    <citation type="submission" date="2019-09" db="EMBL/GenBank/DDBJ databases">
        <title>Goodfellowia gen. nov., a new genus of the Pseudonocardineae related to Actinoalloteichus, containing Goodfellowia coeruleoviolacea gen. nov., comb. nov. gen. nov., comb. nov.</title>
        <authorList>
            <person name="Labeda D."/>
        </authorList>
    </citation>
    <scope>NUCLEOTIDE SEQUENCE [LARGE SCALE GENOMIC DNA]</scope>
    <source>
        <strain evidence="3 4">AN110305</strain>
    </source>
</reference>
<dbReference type="Pfam" id="PF01551">
    <property type="entry name" value="Peptidase_M23"/>
    <property type="match status" value="1"/>
</dbReference>
<evidence type="ECO:0000313" key="3">
    <source>
        <dbReference type="EMBL" id="KAA2260744.1"/>
    </source>
</evidence>
<dbReference type="CDD" id="cd12797">
    <property type="entry name" value="M23_peptidase"/>
    <property type="match status" value="1"/>
</dbReference>
<protein>
    <submittedName>
        <fullName evidence="3">M23 family metallopeptidase</fullName>
    </submittedName>
</protein>
<keyword evidence="4" id="KW-1185">Reference proteome</keyword>
<sequence length="214" mass="21971">MTRTVPAPALAALLTALCCAALCCAAAPPTHASAITSDPPVRAEPLHREARFGWPLRAPHPVLRPFIAPATPFGPGHRGVDLGGAADQEVLAAGDGIALFAGLLVDRPLVSIAHGGGLSTTYEPIEPTVVVGQPVHRGEVIGHLRPGHQGCGAAPGRGEGPDVRLSGGPAAAGVCLHWGARRGRDYLDPLRLVAAPHVRLLPVEGRISSPTVVR</sequence>
<evidence type="ECO:0000256" key="1">
    <source>
        <dbReference type="SAM" id="SignalP"/>
    </source>
</evidence>
<feature type="chain" id="PRO_5038707757" evidence="1">
    <location>
        <begin position="33"/>
        <end position="214"/>
    </location>
</feature>
<feature type="signal peptide" evidence="1">
    <location>
        <begin position="1"/>
        <end position="32"/>
    </location>
</feature>
<name>A0A5B2XC27_9PSEU</name>
<dbReference type="Proteomes" id="UP000323454">
    <property type="component" value="Unassembled WGS sequence"/>
</dbReference>
<dbReference type="SUPFAM" id="SSF51261">
    <property type="entry name" value="Duplicated hybrid motif"/>
    <property type="match status" value="1"/>
</dbReference>